<organism evidence="2 3">
    <name type="scientific">Myotis myotis</name>
    <name type="common">Greater mouse-eared bat</name>
    <name type="synonym">Vespertilio myotis</name>
    <dbReference type="NCBI Taxonomy" id="51298"/>
    <lineage>
        <taxon>Eukaryota</taxon>
        <taxon>Metazoa</taxon>
        <taxon>Chordata</taxon>
        <taxon>Craniata</taxon>
        <taxon>Vertebrata</taxon>
        <taxon>Euteleostomi</taxon>
        <taxon>Mammalia</taxon>
        <taxon>Eutheria</taxon>
        <taxon>Laurasiatheria</taxon>
        <taxon>Chiroptera</taxon>
        <taxon>Yangochiroptera</taxon>
        <taxon>Vespertilionidae</taxon>
        <taxon>Myotis</taxon>
    </lineage>
</organism>
<dbReference type="AlphaFoldDB" id="A0A7J7WGE0"/>
<accession>A0A7J7WGE0</accession>
<comment type="caution">
    <text evidence="2">The sequence shown here is derived from an EMBL/GenBank/DDBJ whole genome shotgun (WGS) entry which is preliminary data.</text>
</comment>
<dbReference type="VEuPathDB" id="HostDB:GeneID_118661241"/>
<feature type="compositionally biased region" description="Basic and acidic residues" evidence="1">
    <location>
        <begin position="1"/>
        <end position="15"/>
    </location>
</feature>
<name>A0A7J7WGE0_MYOMY</name>
<gene>
    <name evidence="2" type="ORF">mMyoMyo1_003973</name>
</gene>
<keyword evidence="3" id="KW-1185">Reference proteome</keyword>
<feature type="region of interest" description="Disordered" evidence="1">
    <location>
        <begin position="1"/>
        <end position="46"/>
    </location>
</feature>
<reference evidence="2 3" key="1">
    <citation type="journal article" date="2020" name="Nature">
        <title>Six reference-quality genomes reveal evolution of bat adaptations.</title>
        <authorList>
            <person name="Jebb D."/>
            <person name="Huang Z."/>
            <person name="Pippel M."/>
            <person name="Hughes G.M."/>
            <person name="Lavrichenko K."/>
            <person name="Devanna P."/>
            <person name="Winkler S."/>
            <person name="Jermiin L.S."/>
            <person name="Skirmuntt E.C."/>
            <person name="Katzourakis A."/>
            <person name="Burkitt-Gray L."/>
            <person name="Ray D.A."/>
            <person name="Sullivan K.A.M."/>
            <person name="Roscito J.G."/>
            <person name="Kirilenko B.M."/>
            <person name="Davalos L.M."/>
            <person name="Corthals A.P."/>
            <person name="Power M.L."/>
            <person name="Jones G."/>
            <person name="Ransome R.D."/>
            <person name="Dechmann D.K.N."/>
            <person name="Locatelli A.G."/>
            <person name="Puechmaille S.J."/>
            <person name="Fedrigo O."/>
            <person name="Jarvis E.D."/>
            <person name="Hiller M."/>
            <person name="Vernes S.C."/>
            <person name="Myers E.W."/>
            <person name="Teeling E.C."/>
        </authorList>
    </citation>
    <scope>NUCLEOTIDE SEQUENCE [LARGE SCALE GENOMIC DNA]</scope>
    <source>
        <strain evidence="2">MMyoMyo1</strain>
        <tissue evidence="2">Flight muscle</tissue>
    </source>
</reference>
<evidence type="ECO:0000313" key="3">
    <source>
        <dbReference type="Proteomes" id="UP000527355"/>
    </source>
</evidence>
<dbReference type="EMBL" id="JABWUV010000008">
    <property type="protein sequence ID" value="KAF6336443.1"/>
    <property type="molecule type" value="Genomic_DNA"/>
</dbReference>
<protein>
    <submittedName>
        <fullName evidence="2">Dynein axonemal heavy chain 7</fullName>
    </submittedName>
</protein>
<evidence type="ECO:0000256" key="1">
    <source>
        <dbReference type="SAM" id="MobiDB-lite"/>
    </source>
</evidence>
<evidence type="ECO:0000313" key="2">
    <source>
        <dbReference type="EMBL" id="KAF6336443.1"/>
    </source>
</evidence>
<proteinExistence type="predicted"/>
<sequence length="94" mass="10807">MSREQDKPPSKEKSKTPLRFLPQSSTEKSAGKEKEKEKDKGKLPGRVLPQLATVSTKPQWQEAAPSFHLNIKQEEEIPEPFSMKNEQSYGYIEY</sequence>
<feature type="compositionally biased region" description="Basic and acidic residues" evidence="1">
    <location>
        <begin position="29"/>
        <end position="42"/>
    </location>
</feature>
<dbReference type="Proteomes" id="UP000527355">
    <property type="component" value="Unassembled WGS sequence"/>
</dbReference>